<evidence type="ECO:0000256" key="5">
    <source>
        <dbReference type="ARBA" id="ARBA00022692"/>
    </source>
</evidence>
<dbReference type="PIRSF" id="PIRSF006603">
    <property type="entry name" value="DinF"/>
    <property type="match status" value="1"/>
</dbReference>
<dbReference type="InterPro" id="IPR002528">
    <property type="entry name" value="MATE_fam"/>
</dbReference>
<reference evidence="9 10" key="1">
    <citation type="submission" date="2020-07" db="EMBL/GenBank/DDBJ databases">
        <title>Genomic Encyclopedia of Type Strains, Phase III (KMG-III): the genomes of soil and plant-associated and newly described type strains.</title>
        <authorList>
            <person name="Whitman W."/>
        </authorList>
    </citation>
    <scope>NUCLEOTIDE SEQUENCE [LARGE SCALE GENOMIC DNA]</scope>
    <source>
        <strain evidence="9 10">CECT 8576</strain>
    </source>
</reference>
<dbReference type="GO" id="GO:0005886">
    <property type="term" value="C:plasma membrane"/>
    <property type="evidence" value="ECO:0007669"/>
    <property type="project" value="UniProtKB-SubCell"/>
</dbReference>
<gene>
    <name evidence="9" type="ORF">FHR84_001304</name>
</gene>
<accession>A0A852YW79</accession>
<sequence>MSETAERVPVRRLLALAIPALGVLAAEPLYVLVDTAVVGHLGAVPLAGLALGGTLFTVVSSQLTFLSYGTTARAARLHGAGRREDAVAEGVQASWLGAGVGLAILLLAQLFAVPVIRVMTGGGAIAETATSWLRIALIGAPMVLISLAGHGWMRGVQDTVRPLRYVLAGNGVSLVLCPLLVYPVGLGLEGSAVANVVGQTVAAALFVRALLVERVRTRPDTRVMRAQLVLGRDLILRTLAFQACFLSATSVAARTGADTAAAHQVVWQLWSFLALVLDSLAIAAQSLVGAALGRESAREARSIGRQVSWYGLGFGIVLGLVFAALSGPLPNAFTGDAAVLAEIPYAWWFFVALQPIAGVVFALDGVLLGAGDAAYLRTATMISAAVGYLPLIWFSLVFDWGLAGIWTGLSLFMFGRLLTLLLRARSGRWAVVGATPEHGESVSQSS</sequence>
<feature type="transmembrane region" description="Helical" evidence="8">
    <location>
        <begin position="307"/>
        <end position="325"/>
    </location>
</feature>
<evidence type="ECO:0000313" key="10">
    <source>
        <dbReference type="Proteomes" id="UP000548304"/>
    </source>
</evidence>
<keyword evidence="10" id="KW-1185">Reference proteome</keyword>
<feature type="transmembrane region" description="Helical" evidence="8">
    <location>
        <begin position="165"/>
        <end position="186"/>
    </location>
</feature>
<dbReference type="RefSeq" id="WP_179534531.1">
    <property type="nucleotide sequence ID" value="NZ_JACBYW010000002.1"/>
</dbReference>
<keyword evidence="6 8" id="KW-1133">Transmembrane helix</keyword>
<keyword evidence="7 8" id="KW-0472">Membrane</keyword>
<dbReference type="PANTHER" id="PTHR42893:SF46">
    <property type="entry name" value="PROTEIN DETOXIFICATION 44, CHLOROPLASTIC"/>
    <property type="match status" value="1"/>
</dbReference>
<feature type="transmembrane region" description="Helical" evidence="8">
    <location>
        <begin position="400"/>
        <end position="422"/>
    </location>
</feature>
<evidence type="ECO:0000256" key="8">
    <source>
        <dbReference type="SAM" id="Phobius"/>
    </source>
</evidence>
<dbReference type="PANTHER" id="PTHR42893">
    <property type="entry name" value="PROTEIN DETOXIFICATION 44, CHLOROPLASTIC-RELATED"/>
    <property type="match status" value="1"/>
</dbReference>
<dbReference type="EMBL" id="JACBYW010000002">
    <property type="protein sequence ID" value="NYH77982.1"/>
    <property type="molecule type" value="Genomic_DNA"/>
</dbReference>
<evidence type="ECO:0000256" key="6">
    <source>
        <dbReference type="ARBA" id="ARBA00022989"/>
    </source>
</evidence>
<dbReference type="InterPro" id="IPR048279">
    <property type="entry name" value="MdtK-like"/>
</dbReference>
<comment type="caution">
    <text evidence="9">The sequence shown here is derived from an EMBL/GenBank/DDBJ whole genome shotgun (WGS) entry which is preliminary data.</text>
</comment>
<evidence type="ECO:0000256" key="1">
    <source>
        <dbReference type="ARBA" id="ARBA00004651"/>
    </source>
</evidence>
<dbReference type="GO" id="GO:0015297">
    <property type="term" value="F:antiporter activity"/>
    <property type="evidence" value="ECO:0007669"/>
    <property type="project" value="InterPro"/>
</dbReference>
<keyword evidence="4" id="KW-1003">Cell membrane</keyword>
<dbReference type="AlphaFoldDB" id="A0A852YW79"/>
<dbReference type="CDD" id="cd13136">
    <property type="entry name" value="MATE_DinF_like"/>
    <property type="match status" value="1"/>
</dbReference>
<protein>
    <submittedName>
        <fullName evidence="9">Putative MATE family efflux protein</fullName>
    </submittedName>
</protein>
<organism evidence="9 10">
    <name type="scientific">Actinopolyspora biskrensis</name>
    <dbReference type="NCBI Taxonomy" id="1470178"/>
    <lineage>
        <taxon>Bacteria</taxon>
        <taxon>Bacillati</taxon>
        <taxon>Actinomycetota</taxon>
        <taxon>Actinomycetes</taxon>
        <taxon>Actinopolysporales</taxon>
        <taxon>Actinopolysporaceae</taxon>
        <taxon>Actinopolyspora</taxon>
    </lineage>
</organism>
<dbReference type="Pfam" id="PF01554">
    <property type="entry name" value="MatE"/>
    <property type="match status" value="2"/>
</dbReference>
<dbReference type="GO" id="GO:0042910">
    <property type="term" value="F:xenobiotic transmembrane transporter activity"/>
    <property type="evidence" value="ECO:0007669"/>
    <property type="project" value="InterPro"/>
</dbReference>
<dbReference type="NCBIfam" id="TIGR00797">
    <property type="entry name" value="matE"/>
    <property type="match status" value="1"/>
</dbReference>
<comment type="similarity">
    <text evidence="2">Belongs to the multi antimicrobial extrusion (MATE) (TC 2.A.66.1) family.</text>
</comment>
<dbReference type="Proteomes" id="UP000548304">
    <property type="component" value="Unassembled WGS sequence"/>
</dbReference>
<feature type="transmembrane region" description="Helical" evidence="8">
    <location>
        <begin position="234"/>
        <end position="253"/>
    </location>
</feature>
<feature type="transmembrane region" description="Helical" evidence="8">
    <location>
        <begin position="374"/>
        <end position="394"/>
    </location>
</feature>
<dbReference type="InterPro" id="IPR044644">
    <property type="entry name" value="DinF-like"/>
</dbReference>
<feature type="transmembrane region" description="Helical" evidence="8">
    <location>
        <begin position="345"/>
        <end position="367"/>
    </location>
</feature>
<feature type="transmembrane region" description="Helical" evidence="8">
    <location>
        <begin position="192"/>
        <end position="213"/>
    </location>
</feature>
<feature type="transmembrane region" description="Helical" evidence="8">
    <location>
        <begin position="90"/>
        <end position="112"/>
    </location>
</feature>
<keyword evidence="3" id="KW-0813">Transport</keyword>
<feature type="transmembrane region" description="Helical" evidence="8">
    <location>
        <begin position="132"/>
        <end position="153"/>
    </location>
</feature>
<keyword evidence="5 8" id="KW-0812">Transmembrane</keyword>
<evidence type="ECO:0000256" key="3">
    <source>
        <dbReference type="ARBA" id="ARBA00022448"/>
    </source>
</evidence>
<feature type="transmembrane region" description="Helical" evidence="8">
    <location>
        <begin position="49"/>
        <end position="69"/>
    </location>
</feature>
<proteinExistence type="inferred from homology"/>
<feature type="transmembrane region" description="Helical" evidence="8">
    <location>
        <begin position="265"/>
        <end position="287"/>
    </location>
</feature>
<comment type="subcellular location">
    <subcellularLocation>
        <location evidence="1">Cell membrane</location>
        <topology evidence="1">Multi-pass membrane protein</topology>
    </subcellularLocation>
</comment>
<evidence type="ECO:0000256" key="7">
    <source>
        <dbReference type="ARBA" id="ARBA00023136"/>
    </source>
</evidence>
<evidence type="ECO:0000256" key="4">
    <source>
        <dbReference type="ARBA" id="ARBA00022475"/>
    </source>
</evidence>
<evidence type="ECO:0000256" key="2">
    <source>
        <dbReference type="ARBA" id="ARBA00010199"/>
    </source>
</evidence>
<evidence type="ECO:0000313" key="9">
    <source>
        <dbReference type="EMBL" id="NYH77982.1"/>
    </source>
</evidence>
<name>A0A852YW79_9ACTN</name>